<reference evidence="6 7" key="1">
    <citation type="journal article" date="2014" name="Genome Biol. Evol.">
        <title>The secreted proteins of Achlya hypogyna and Thraustotheca clavata identify the ancestral oomycete secretome and reveal gene acquisitions by horizontal gene transfer.</title>
        <authorList>
            <person name="Misner I."/>
            <person name="Blouin N."/>
            <person name="Leonard G."/>
            <person name="Richards T.A."/>
            <person name="Lane C.E."/>
        </authorList>
    </citation>
    <scope>NUCLEOTIDE SEQUENCE [LARGE SCALE GENOMIC DNA]</scope>
    <source>
        <strain evidence="6 7">ATCC 48635</strain>
    </source>
</reference>
<accession>A0A1V9ZP16</accession>
<organism evidence="6 7">
    <name type="scientific">Achlya hypogyna</name>
    <name type="common">Oomycete</name>
    <name type="synonym">Protoachlya hypogyna</name>
    <dbReference type="NCBI Taxonomy" id="1202772"/>
    <lineage>
        <taxon>Eukaryota</taxon>
        <taxon>Sar</taxon>
        <taxon>Stramenopiles</taxon>
        <taxon>Oomycota</taxon>
        <taxon>Saprolegniomycetes</taxon>
        <taxon>Saprolegniales</taxon>
        <taxon>Achlyaceae</taxon>
        <taxon>Achlya</taxon>
    </lineage>
</organism>
<comment type="subcellular location">
    <subcellularLocation>
        <location evidence="1">Nucleus</location>
    </subcellularLocation>
</comment>
<dbReference type="InterPro" id="IPR000232">
    <property type="entry name" value="HSF_DNA-bd"/>
</dbReference>
<evidence type="ECO:0000256" key="1">
    <source>
        <dbReference type="ARBA" id="ARBA00004123"/>
    </source>
</evidence>
<keyword evidence="7" id="KW-1185">Reference proteome</keyword>
<evidence type="ECO:0000256" key="2">
    <source>
        <dbReference type="ARBA" id="ARBA00023125"/>
    </source>
</evidence>
<dbReference type="OrthoDB" id="60033at2759"/>
<dbReference type="EMBL" id="JNBR01000043">
    <property type="protein sequence ID" value="OQR99738.1"/>
    <property type="molecule type" value="Genomic_DNA"/>
</dbReference>
<evidence type="ECO:0000313" key="7">
    <source>
        <dbReference type="Proteomes" id="UP000243579"/>
    </source>
</evidence>
<dbReference type="AlphaFoldDB" id="A0A1V9ZP16"/>
<dbReference type="Proteomes" id="UP000243579">
    <property type="component" value="Unassembled WGS sequence"/>
</dbReference>
<comment type="similarity">
    <text evidence="4">Belongs to the HSF family.</text>
</comment>
<keyword evidence="3" id="KW-0539">Nucleus</keyword>
<dbReference type="SMART" id="SM00415">
    <property type="entry name" value="HSF"/>
    <property type="match status" value="1"/>
</dbReference>
<dbReference type="InterPro" id="IPR036390">
    <property type="entry name" value="WH_DNA-bd_sf"/>
</dbReference>
<dbReference type="SUPFAM" id="SSF46785">
    <property type="entry name" value="Winged helix' DNA-binding domain"/>
    <property type="match status" value="1"/>
</dbReference>
<dbReference type="Pfam" id="PF00447">
    <property type="entry name" value="HSF_DNA-bind"/>
    <property type="match status" value="1"/>
</dbReference>
<dbReference type="PANTHER" id="PTHR10015">
    <property type="entry name" value="HEAT SHOCK TRANSCRIPTION FACTOR"/>
    <property type="match status" value="1"/>
</dbReference>
<keyword evidence="2" id="KW-0238">DNA-binding</keyword>
<dbReference type="GO" id="GO:0005634">
    <property type="term" value="C:nucleus"/>
    <property type="evidence" value="ECO:0007669"/>
    <property type="project" value="UniProtKB-SubCell"/>
</dbReference>
<evidence type="ECO:0000256" key="4">
    <source>
        <dbReference type="RuleBase" id="RU004020"/>
    </source>
</evidence>
<gene>
    <name evidence="6" type="ORF">ACHHYP_04622</name>
</gene>
<feature type="domain" description="HSF-type DNA-binding" evidence="5">
    <location>
        <begin position="54"/>
        <end position="153"/>
    </location>
</feature>
<name>A0A1V9ZP16_ACHHY</name>
<dbReference type="STRING" id="1202772.A0A1V9ZP16"/>
<sequence>MSPWPRVTAHEASWVNKPMPKPPAVVVEARPKRSAKMVGATTEEATPSGQNKTTTAGFIVSLGRMLRSQDVPNISWSASGKYFVVEDFPSFERNVLPRFFKHSKMSSFQRQLNYFGFHKLTKKIFSVHNCAAFEHGLFTRDLDPASFHLIQRKGQKKIEDASTAHTLKGGPRILPAALKTMAATNGPPGPATPCHLPPLAETTSALRSQMQQNAHVASKIDVHELPKLSSISLHEWSFEDEKEQQWAAVEIEWLHKLATDFEFADSLHDAPIVDLGAVNDHAAYPEITF</sequence>
<dbReference type="GO" id="GO:0003700">
    <property type="term" value="F:DNA-binding transcription factor activity"/>
    <property type="evidence" value="ECO:0007669"/>
    <property type="project" value="InterPro"/>
</dbReference>
<dbReference type="GO" id="GO:0043565">
    <property type="term" value="F:sequence-specific DNA binding"/>
    <property type="evidence" value="ECO:0007669"/>
    <property type="project" value="InterPro"/>
</dbReference>
<comment type="caution">
    <text evidence="6">The sequence shown here is derived from an EMBL/GenBank/DDBJ whole genome shotgun (WGS) entry which is preliminary data.</text>
</comment>
<evidence type="ECO:0000259" key="5">
    <source>
        <dbReference type="SMART" id="SM00415"/>
    </source>
</evidence>
<dbReference type="InterPro" id="IPR036388">
    <property type="entry name" value="WH-like_DNA-bd_sf"/>
</dbReference>
<dbReference type="Gene3D" id="1.10.10.10">
    <property type="entry name" value="Winged helix-like DNA-binding domain superfamily/Winged helix DNA-binding domain"/>
    <property type="match status" value="1"/>
</dbReference>
<dbReference type="PANTHER" id="PTHR10015:SF427">
    <property type="entry name" value="HEAT SHOCK FACTOR PROTEIN"/>
    <property type="match status" value="1"/>
</dbReference>
<protein>
    <recommendedName>
        <fullName evidence="5">HSF-type DNA-binding domain-containing protein</fullName>
    </recommendedName>
</protein>
<proteinExistence type="inferred from homology"/>
<evidence type="ECO:0000313" key="6">
    <source>
        <dbReference type="EMBL" id="OQR99738.1"/>
    </source>
</evidence>
<evidence type="ECO:0000256" key="3">
    <source>
        <dbReference type="ARBA" id="ARBA00023242"/>
    </source>
</evidence>
<dbReference type="PRINTS" id="PR00056">
    <property type="entry name" value="HSFDOMAIN"/>
</dbReference>